<name>A0ABC8TFT9_9AQUA</name>
<dbReference type="Gene3D" id="4.10.365.10">
    <property type="entry name" value="p27"/>
    <property type="match status" value="1"/>
</dbReference>
<keyword evidence="4" id="KW-0131">Cell cycle</keyword>
<reference evidence="8 9" key="1">
    <citation type="submission" date="2024-02" db="EMBL/GenBank/DDBJ databases">
        <authorList>
            <person name="Vignale AGUSTIN F."/>
            <person name="Sosa J E."/>
            <person name="Modenutti C."/>
        </authorList>
    </citation>
    <scope>NUCLEOTIDE SEQUENCE [LARGE SCALE GENOMIC DNA]</scope>
</reference>
<evidence type="ECO:0000313" key="7">
    <source>
        <dbReference type="EMBL" id="CAK9163452.1"/>
    </source>
</evidence>
<evidence type="ECO:0000256" key="5">
    <source>
        <dbReference type="SAM" id="MobiDB-lite"/>
    </source>
</evidence>
<dbReference type="GO" id="GO:0005654">
    <property type="term" value="C:nucleoplasm"/>
    <property type="evidence" value="ECO:0007669"/>
    <property type="project" value="UniProtKB-SubCell"/>
</dbReference>
<dbReference type="EMBL" id="CAUOFW020004036">
    <property type="protein sequence ID" value="CAK9163452.1"/>
    <property type="molecule type" value="Genomic_DNA"/>
</dbReference>
<gene>
    <name evidence="7" type="ORF">ILEXP_LOCUS32498</name>
    <name evidence="8" type="ORF">ILEXP_LOCUS37557</name>
</gene>
<comment type="similarity">
    <text evidence="2">Belongs to the CDI family. ICK/KRP subfamily.</text>
</comment>
<sequence length="257" mass="28940">MGKCMRNDKITGGVAVMEVSQASLGVRTRAKTLALQRLQSTTKSPTPIPLNPESCYLRLRSRRLEKCPLLTDTRRQLQEQQKSTPKGSCRGNPEKNLHANFDSRASSRLRMSSGNAGSVGSVSIICCQKDLGGTTDRARKDYEPDSYDLGVEVSCGENNLEFEPKDRSTRESTPCSLIRDSNTIATPGSNTRLTSSTMDNQRIRSARQRLIPTSNEIEEFFTRAERQLQKKFIERYNFDVLNDLPITGRYDWVRVNP</sequence>
<feature type="region of interest" description="Disordered" evidence="5">
    <location>
        <begin position="74"/>
        <end position="99"/>
    </location>
</feature>
<evidence type="ECO:0000259" key="6">
    <source>
        <dbReference type="Pfam" id="PF02234"/>
    </source>
</evidence>
<protein>
    <recommendedName>
        <fullName evidence="6">Cyclin-dependent kinase inhibitor domain-containing protein</fullName>
    </recommendedName>
</protein>
<dbReference type="EMBL" id="CAUOFW020005035">
    <property type="protein sequence ID" value="CAK9168216.1"/>
    <property type="molecule type" value="Genomic_DNA"/>
</dbReference>
<dbReference type="Pfam" id="PF02234">
    <property type="entry name" value="CDI"/>
    <property type="match status" value="1"/>
</dbReference>
<proteinExistence type="inferred from homology"/>
<dbReference type="InterPro" id="IPR044898">
    <property type="entry name" value="CDI_dom_sf"/>
</dbReference>
<dbReference type="Proteomes" id="UP001642360">
    <property type="component" value="Unassembled WGS sequence"/>
</dbReference>
<comment type="caution">
    <text evidence="8">The sequence shown here is derived from an EMBL/GenBank/DDBJ whole genome shotgun (WGS) entry which is preliminary data.</text>
</comment>
<evidence type="ECO:0000256" key="2">
    <source>
        <dbReference type="ARBA" id="ARBA00010274"/>
    </source>
</evidence>
<evidence type="ECO:0000313" key="8">
    <source>
        <dbReference type="EMBL" id="CAK9168216.1"/>
    </source>
</evidence>
<dbReference type="GO" id="GO:0004860">
    <property type="term" value="F:protein kinase inhibitor activity"/>
    <property type="evidence" value="ECO:0007669"/>
    <property type="project" value="UniProtKB-KW"/>
</dbReference>
<keyword evidence="3" id="KW-0649">Protein kinase inhibitor</keyword>
<dbReference type="InterPro" id="IPR044275">
    <property type="entry name" value="KRP"/>
</dbReference>
<evidence type="ECO:0000313" key="9">
    <source>
        <dbReference type="Proteomes" id="UP001642360"/>
    </source>
</evidence>
<organism evidence="8 9">
    <name type="scientific">Ilex paraguariensis</name>
    <name type="common">yerba mate</name>
    <dbReference type="NCBI Taxonomy" id="185542"/>
    <lineage>
        <taxon>Eukaryota</taxon>
        <taxon>Viridiplantae</taxon>
        <taxon>Streptophyta</taxon>
        <taxon>Embryophyta</taxon>
        <taxon>Tracheophyta</taxon>
        <taxon>Spermatophyta</taxon>
        <taxon>Magnoliopsida</taxon>
        <taxon>eudicotyledons</taxon>
        <taxon>Gunneridae</taxon>
        <taxon>Pentapetalae</taxon>
        <taxon>asterids</taxon>
        <taxon>campanulids</taxon>
        <taxon>Aquifoliales</taxon>
        <taxon>Aquifoliaceae</taxon>
        <taxon>Ilex</taxon>
    </lineage>
</organism>
<dbReference type="PANTHER" id="PTHR46776">
    <property type="entry name" value="CYCLIN-DEPENDENT KINASE INHIBITOR 4-RELATED"/>
    <property type="match status" value="1"/>
</dbReference>
<dbReference type="PIRSF" id="PIRSF017811">
    <property type="entry name" value="CDK_inhib_pln"/>
    <property type="match status" value="1"/>
</dbReference>
<evidence type="ECO:0000256" key="1">
    <source>
        <dbReference type="ARBA" id="ARBA00004642"/>
    </source>
</evidence>
<dbReference type="AlphaFoldDB" id="A0ABC8TFT9"/>
<feature type="domain" description="Cyclin-dependent kinase inhibitor" evidence="6">
    <location>
        <begin position="211"/>
        <end position="255"/>
    </location>
</feature>
<comment type="subcellular location">
    <subcellularLocation>
        <location evidence="1">Nucleus</location>
        <location evidence="1">Nucleoplasm</location>
    </subcellularLocation>
</comment>
<evidence type="ECO:0000256" key="4">
    <source>
        <dbReference type="ARBA" id="ARBA00023306"/>
    </source>
</evidence>
<accession>A0ABC8TFT9</accession>
<keyword evidence="9" id="KW-1185">Reference proteome</keyword>
<dbReference type="InterPro" id="IPR003175">
    <property type="entry name" value="CDI_dom"/>
</dbReference>
<evidence type="ECO:0000256" key="3">
    <source>
        <dbReference type="ARBA" id="ARBA00023013"/>
    </source>
</evidence>